<dbReference type="SMART" id="SM00036">
    <property type="entry name" value="CNH"/>
    <property type="match status" value="1"/>
</dbReference>
<evidence type="ECO:0000256" key="1">
    <source>
        <dbReference type="ARBA" id="ARBA00022553"/>
    </source>
</evidence>
<feature type="domain" description="PH" evidence="4">
    <location>
        <begin position="1"/>
        <end position="104"/>
    </location>
</feature>
<dbReference type="FunFam" id="2.30.29.30:FF:000081">
    <property type="entry name" value="Citron rho-interacting serine/threonine kinase"/>
    <property type="match status" value="1"/>
</dbReference>
<evidence type="ECO:0000256" key="2">
    <source>
        <dbReference type="ARBA" id="ARBA00047899"/>
    </source>
</evidence>
<comment type="catalytic activity">
    <reaction evidence="3">
        <text>L-seryl-[protein] + ATP = O-phospho-L-seryl-[protein] + ADP + H(+)</text>
        <dbReference type="Rhea" id="RHEA:17989"/>
        <dbReference type="Rhea" id="RHEA-COMP:9863"/>
        <dbReference type="Rhea" id="RHEA-COMP:11604"/>
        <dbReference type="ChEBI" id="CHEBI:15378"/>
        <dbReference type="ChEBI" id="CHEBI:29999"/>
        <dbReference type="ChEBI" id="CHEBI:30616"/>
        <dbReference type="ChEBI" id="CHEBI:83421"/>
        <dbReference type="ChEBI" id="CHEBI:456216"/>
        <dbReference type="EC" id="2.7.11.1"/>
    </reaction>
</comment>
<protein>
    <recommendedName>
        <fullName evidence="8">PH domain-containing protein</fullName>
    </recommendedName>
</protein>
<evidence type="ECO:0008006" key="8">
    <source>
        <dbReference type="Google" id="ProtNLM"/>
    </source>
</evidence>
<dbReference type="InterPro" id="IPR050839">
    <property type="entry name" value="Rho-assoc_Ser/Thr_Kinase"/>
</dbReference>
<dbReference type="GO" id="GO:0031032">
    <property type="term" value="P:actomyosin structure organization"/>
    <property type="evidence" value="ECO:0007669"/>
    <property type="project" value="TreeGrafter"/>
</dbReference>
<keyword evidence="7" id="KW-1185">Reference proteome</keyword>
<dbReference type="GO" id="GO:0005856">
    <property type="term" value="C:cytoskeleton"/>
    <property type="evidence" value="ECO:0007669"/>
    <property type="project" value="TreeGrafter"/>
</dbReference>
<organism evidence="6 7">
    <name type="scientific">Lymnaea stagnalis</name>
    <name type="common">Great pond snail</name>
    <name type="synonym">Helix stagnalis</name>
    <dbReference type="NCBI Taxonomy" id="6523"/>
    <lineage>
        <taxon>Eukaryota</taxon>
        <taxon>Metazoa</taxon>
        <taxon>Spiralia</taxon>
        <taxon>Lophotrochozoa</taxon>
        <taxon>Mollusca</taxon>
        <taxon>Gastropoda</taxon>
        <taxon>Heterobranchia</taxon>
        <taxon>Euthyneura</taxon>
        <taxon>Panpulmonata</taxon>
        <taxon>Hygrophila</taxon>
        <taxon>Lymnaeoidea</taxon>
        <taxon>Lymnaeidae</taxon>
        <taxon>Lymnaea</taxon>
    </lineage>
</organism>
<evidence type="ECO:0000259" key="5">
    <source>
        <dbReference type="PROSITE" id="PS50219"/>
    </source>
</evidence>
<gene>
    <name evidence="6" type="ORF">GSLYS_00008644001</name>
</gene>
<comment type="catalytic activity">
    <reaction evidence="2">
        <text>L-threonyl-[protein] + ATP = O-phospho-L-threonyl-[protein] + ADP + H(+)</text>
        <dbReference type="Rhea" id="RHEA:46608"/>
        <dbReference type="Rhea" id="RHEA-COMP:11060"/>
        <dbReference type="Rhea" id="RHEA-COMP:11605"/>
        <dbReference type="ChEBI" id="CHEBI:15378"/>
        <dbReference type="ChEBI" id="CHEBI:30013"/>
        <dbReference type="ChEBI" id="CHEBI:30616"/>
        <dbReference type="ChEBI" id="CHEBI:61977"/>
        <dbReference type="ChEBI" id="CHEBI:456216"/>
        <dbReference type="EC" id="2.7.11.1"/>
    </reaction>
</comment>
<dbReference type="Pfam" id="PF00169">
    <property type="entry name" value="PH"/>
    <property type="match status" value="1"/>
</dbReference>
<dbReference type="Pfam" id="PF00780">
    <property type="entry name" value="CNH"/>
    <property type="match status" value="1"/>
</dbReference>
<evidence type="ECO:0000259" key="4">
    <source>
        <dbReference type="PROSITE" id="PS50003"/>
    </source>
</evidence>
<dbReference type="InterPro" id="IPR001849">
    <property type="entry name" value="PH_domain"/>
</dbReference>
<dbReference type="AlphaFoldDB" id="A0AAV2HQ70"/>
<sequence>RVGKSGWENRYCVLEGTWLTLYMDDRDENPVDSFDLNPIDADVGVHSAVTSAELSNTASSDLHYVLRIDQDPLTTCWPGRYLYLMTTNFQEKQRWVASLEAVVKSAQCKSDLYRNRSQTITVMSLKDDERRDFNCTLVISSQLVLVGTDDGLYAFNPQALTSKRKQMTQLTGFGSVHQMALAKGVDLILVLTGPERRLVMLENKLVKCRMSQTLGGETTPFSFKTIDGLQCCTIFDVGLWNNASYLCVGTPTKVYLMKYNPSLAMYCVRKEFPSSEPCSCVCIAENYAIVGTERFYKINIEHPSLLDFVDRQDSSLAFAAFGAANHHSFPLAVVRVSPENLPLEFLLCFHEFGVFVDHHGQRSRATDVKWSGLPLTFAFVEPFLYVIYTNTIHATVVPTDRTQAK</sequence>
<name>A0AAV2HQ70_LYMST</name>
<evidence type="ECO:0000313" key="6">
    <source>
        <dbReference type="EMBL" id="CAL1534684.1"/>
    </source>
</evidence>
<dbReference type="Gene3D" id="2.30.29.30">
    <property type="entry name" value="Pleckstrin-homology domain (PH domain)/Phosphotyrosine-binding domain (PTB)"/>
    <property type="match status" value="1"/>
</dbReference>
<feature type="domain" description="CNH" evidence="5">
    <location>
        <begin position="130"/>
        <end position="405"/>
    </location>
</feature>
<feature type="non-terminal residue" evidence="6">
    <location>
        <position position="1"/>
    </location>
</feature>
<comment type="caution">
    <text evidence="6">The sequence shown here is derived from an EMBL/GenBank/DDBJ whole genome shotgun (WGS) entry which is preliminary data.</text>
</comment>
<dbReference type="EMBL" id="CAXITT010000179">
    <property type="protein sequence ID" value="CAL1534684.1"/>
    <property type="molecule type" value="Genomic_DNA"/>
</dbReference>
<dbReference type="GO" id="GO:0004674">
    <property type="term" value="F:protein serine/threonine kinase activity"/>
    <property type="evidence" value="ECO:0007669"/>
    <property type="project" value="UniProtKB-EC"/>
</dbReference>
<dbReference type="SUPFAM" id="SSF50729">
    <property type="entry name" value="PH domain-like"/>
    <property type="match status" value="1"/>
</dbReference>
<dbReference type="PROSITE" id="PS50219">
    <property type="entry name" value="CNH"/>
    <property type="match status" value="1"/>
</dbReference>
<evidence type="ECO:0000313" key="7">
    <source>
        <dbReference type="Proteomes" id="UP001497497"/>
    </source>
</evidence>
<reference evidence="6 7" key="1">
    <citation type="submission" date="2024-04" db="EMBL/GenBank/DDBJ databases">
        <authorList>
            <consortium name="Genoscope - CEA"/>
            <person name="William W."/>
        </authorList>
    </citation>
    <scope>NUCLEOTIDE SEQUENCE [LARGE SCALE GENOMIC DNA]</scope>
</reference>
<evidence type="ECO:0000256" key="3">
    <source>
        <dbReference type="ARBA" id="ARBA00048679"/>
    </source>
</evidence>
<dbReference type="PANTHER" id="PTHR22988:SF71">
    <property type="entry name" value="CITRON RHO-INTERACTING KINASE"/>
    <property type="match status" value="1"/>
</dbReference>
<accession>A0AAV2HQ70</accession>
<dbReference type="InterPro" id="IPR011993">
    <property type="entry name" value="PH-like_dom_sf"/>
</dbReference>
<keyword evidence="1" id="KW-0597">Phosphoprotein</keyword>
<dbReference type="InterPro" id="IPR001180">
    <property type="entry name" value="CNH_dom"/>
</dbReference>
<dbReference type="Proteomes" id="UP001497497">
    <property type="component" value="Unassembled WGS sequence"/>
</dbReference>
<proteinExistence type="predicted"/>
<dbReference type="CDD" id="cd00821">
    <property type="entry name" value="PH"/>
    <property type="match status" value="1"/>
</dbReference>
<dbReference type="GO" id="GO:0005737">
    <property type="term" value="C:cytoplasm"/>
    <property type="evidence" value="ECO:0007669"/>
    <property type="project" value="TreeGrafter"/>
</dbReference>
<dbReference type="PANTHER" id="PTHR22988">
    <property type="entry name" value="MYOTONIC DYSTROPHY S/T KINASE-RELATED"/>
    <property type="match status" value="1"/>
</dbReference>
<dbReference type="PROSITE" id="PS50003">
    <property type="entry name" value="PH_DOMAIN"/>
    <property type="match status" value="1"/>
</dbReference>